<accession>A0A7J8YAR7</accession>
<keyword evidence="2" id="KW-1185">Reference proteome</keyword>
<organism evidence="1 2">
    <name type="scientific">Gossypium aridum</name>
    <name type="common">American cotton</name>
    <name type="synonym">Erioxylum aridum</name>
    <dbReference type="NCBI Taxonomy" id="34290"/>
    <lineage>
        <taxon>Eukaryota</taxon>
        <taxon>Viridiplantae</taxon>
        <taxon>Streptophyta</taxon>
        <taxon>Embryophyta</taxon>
        <taxon>Tracheophyta</taxon>
        <taxon>Spermatophyta</taxon>
        <taxon>Magnoliopsida</taxon>
        <taxon>eudicotyledons</taxon>
        <taxon>Gunneridae</taxon>
        <taxon>Pentapetalae</taxon>
        <taxon>rosids</taxon>
        <taxon>malvids</taxon>
        <taxon>Malvales</taxon>
        <taxon>Malvaceae</taxon>
        <taxon>Malvoideae</taxon>
        <taxon>Gossypium</taxon>
    </lineage>
</organism>
<protein>
    <submittedName>
        <fullName evidence="1">Uncharacterized protein</fullName>
    </submittedName>
</protein>
<evidence type="ECO:0000313" key="2">
    <source>
        <dbReference type="Proteomes" id="UP000593577"/>
    </source>
</evidence>
<name>A0A7J8YAR7_GOSAI</name>
<evidence type="ECO:0000313" key="1">
    <source>
        <dbReference type="EMBL" id="MBA0696648.1"/>
    </source>
</evidence>
<dbReference type="EMBL" id="JABFAA010000011">
    <property type="protein sequence ID" value="MBA0696648.1"/>
    <property type="molecule type" value="Genomic_DNA"/>
</dbReference>
<comment type="caution">
    <text evidence="1">The sequence shown here is derived from an EMBL/GenBank/DDBJ whole genome shotgun (WGS) entry which is preliminary data.</text>
</comment>
<dbReference type="Proteomes" id="UP000593577">
    <property type="component" value="Unassembled WGS sequence"/>
</dbReference>
<feature type="non-terminal residue" evidence="1">
    <location>
        <position position="28"/>
    </location>
</feature>
<sequence>MREQMRGKNQIVCVAKKVKEQLRSTFWL</sequence>
<proteinExistence type="predicted"/>
<reference evidence="1 2" key="1">
    <citation type="journal article" date="2019" name="Genome Biol. Evol.">
        <title>Insights into the evolution of the New World diploid cottons (Gossypium, subgenus Houzingenia) based on genome sequencing.</title>
        <authorList>
            <person name="Grover C.E."/>
            <person name="Arick M.A. 2nd"/>
            <person name="Thrash A."/>
            <person name="Conover J.L."/>
            <person name="Sanders W.S."/>
            <person name="Peterson D.G."/>
            <person name="Frelichowski J.E."/>
            <person name="Scheffler J.A."/>
            <person name="Scheffler B.E."/>
            <person name="Wendel J.F."/>
        </authorList>
    </citation>
    <scope>NUCLEOTIDE SEQUENCE [LARGE SCALE GENOMIC DNA]</scope>
    <source>
        <strain evidence="1">185</strain>
        <tissue evidence="1">Leaf</tissue>
    </source>
</reference>
<dbReference type="AlphaFoldDB" id="A0A7J8YAR7"/>
<gene>
    <name evidence="1" type="ORF">Goari_003184</name>
</gene>